<dbReference type="OrthoDB" id="9811296at2"/>
<dbReference type="EMBL" id="JAJA02000001">
    <property type="protein sequence ID" value="KWS06959.1"/>
    <property type="molecule type" value="Genomic_DNA"/>
</dbReference>
<protein>
    <submittedName>
        <fullName evidence="13">Extracellular zinc protease</fullName>
        <ecNumber evidence="13">3.4.24.25</ecNumber>
        <ecNumber evidence="13">3.4.24.26</ecNumber>
    </submittedName>
</protein>
<keyword evidence="14" id="KW-1185">Reference proteome</keyword>
<feature type="domain" description="Peptidase M14" evidence="12">
    <location>
        <begin position="108"/>
        <end position="434"/>
    </location>
</feature>
<evidence type="ECO:0000256" key="1">
    <source>
        <dbReference type="ARBA" id="ARBA00001947"/>
    </source>
</evidence>
<dbReference type="PROSITE" id="PS52035">
    <property type="entry name" value="PEPTIDASE_M14"/>
    <property type="match status" value="1"/>
</dbReference>
<dbReference type="SMART" id="SM00089">
    <property type="entry name" value="PKD"/>
    <property type="match status" value="1"/>
</dbReference>
<gene>
    <name evidence="13" type="ORF">AZ78_4519</name>
</gene>
<evidence type="ECO:0000256" key="4">
    <source>
        <dbReference type="ARBA" id="ARBA00022801"/>
    </source>
</evidence>
<dbReference type="SUPFAM" id="SSF53187">
    <property type="entry name" value="Zn-dependent exopeptidases"/>
    <property type="match status" value="1"/>
</dbReference>
<evidence type="ECO:0000256" key="3">
    <source>
        <dbReference type="ARBA" id="ARBA00022670"/>
    </source>
</evidence>
<dbReference type="PROSITE" id="PS50093">
    <property type="entry name" value="PKD"/>
    <property type="match status" value="1"/>
</dbReference>
<feature type="active site" description="Proton donor/acceptor" evidence="7">
    <location>
        <position position="403"/>
    </location>
</feature>
<dbReference type="InterPro" id="IPR008979">
    <property type="entry name" value="Galactose-bd-like_sf"/>
</dbReference>
<dbReference type="Proteomes" id="UP000023435">
    <property type="component" value="Unassembled WGS sequence"/>
</dbReference>
<dbReference type="Pfam" id="PF01483">
    <property type="entry name" value="P_proprotein"/>
    <property type="match status" value="1"/>
</dbReference>
<evidence type="ECO:0000256" key="7">
    <source>
        <dbReference type="PROSITE-ProRule" id="PRU01379"/>
    </source>
</evidence>
<keyword evidence="9" id="KW-0732">Signal</keyword>
<comment type="caution">
    <text evidence="13">The sequence shown here is derived from an EMBL/GenBank/DDBJ whole genome shotgun (WGS) entry which is preliminary data.</text>
</comment>
<comment type="similarity">
    <text evidence="2 7">Belongs to the peptidase M14 family.</text>
</comment>
<name>A0A108UD33_9GAMM</name>
<keyword evidence="3 13" id="KW-0645">Protease</keyword>
<sequence>MRFQSAALPLLLALSASAAAADDLPVFVTAQYDNPAQLQRIASRFQHLNVDRNARTVKVEAMPEDLTALTKAGFKYQVDQEATARLQRLQTALQGSLNGVKSIPGFSCFRTVEETYTTMDNLVASKPNLARITNIGPTWQKTQNPGTGYDMRVLRLSNTATDAALPNKPTLVLFGSIHAREYAPAELVTRFAEGLVNGYGTDPEATWLLDNFAFQLVLQANPDGRKKAEAGASWRKNVNNSNGGSCSASSYGTDLNRNFPYHWNTAAGGSSGNQCAETYRGPTAASDPETQNLMRLVAGTRGSNGVYTGGIFADRRPDDVNTAAPDDTQGVFIDIHSAADLVLWSWGDTSNPAPNMSGLRTLGRRMAYFNNYRPQQSDELYATDGTTDDTMYGLLGVPGYTIELGGSFFESCSSFTGTTLPNNLKTLRYVARSLWAPYTLPSGPDTTVVNVSSATVPAGTPVTITANINDSLFNQSNGTEAVQNIASARAYLDAPPWASGATPIALSASDGSFNSSNENVTGSISTTGLSQGVHTVYVQGTDAAGKPGTPNAVRFTVGGTGPVNNPPVANFTSSASALTVNFTDTSSDSDGSIASRSWNFGDGTTSTAANPSKTYSAAGTYTVSLTVTDDDGATNTKTASVTVSAGPGGTQTYSNGTDVAITDNATIESSIVVSGRSGNGGANTPVQVTIYHTYKSDIKVDLVAPDGTVYNIHNRTGGSADNVIGTFTKNLSSEPLNGTWKLRVNDNATGDTGRIDTWSLTF</sequence>
<dbReference type="Pfam" id="PF00246">
    <property type="entry name" value="Peptidase_M14"/>
    <property type="match status" value="1"/>
</dbReference>
<dbReference type="Gene3D" id="2.60.120.260">
    <property type="entry name" value="Galactose-binding domain-like"/>
    <property type="match status" value="1"/>
</dbReference>
<feature type="region of interest" description="Disordered" evidence="8">
    <location>
        <begin position="228"/>
        <end position="247"/>
    </location>
</feature>
<dbReference type="InterPro" id="IPR002884">
    <property type="entry name" value="P_dom"/>
</dbReference>
<evidence type="ECO:0000259" key="12">
    <source>
        <dbReference type="PROSITE" id="PS52035"/>
    </source>
</evidence>
<evidence type="ECO:0000259" key="10">
    <source>
        <dbReference type="PROSITE" id="PS50093"/>
    </source>
</evidence>
<keyword evidence="6" id="KW-0482">Metalloprotease</keyword>
<feature type="signal peptide" evidence="9">
    <location>
        <begin position="1"/>
        <end position="20"/>
    </location>
</feature>
<dbReference type="PROSITE" id="PS51829">
    <property type="entry name" value="P_HOMO_B"/>
    <property type="match status" value="1"/>
</dbReference>
<evidence type="ECO:0000256" key="6">
    <source>
        <dbReference type="ARBA" id="ARBA00023049"/>
    </source>
</evidence>
<dbReference type="InterPro" id="IPR000834">
    <property type="entry name" value="Peptidase_M14"/>
</dbReference>
<dbReference type="Pfam" id="PF18911">
    <property type="entry name" value="PKD_4"/>
    <property type="match status" value="1"/>
</dbReference>
<feature type="domain" description="P/Homo B" evidence="11">
    <location>
        <begin position="645"/>
        <end position="762"/>
    </location>
</feature>
<dbReference type="SUPFAM" id="SSF49785">
    <property type="entry name" value="Galactose-binding domain-like"/>
    <property type="match status" value="1"/>
</dbReference>
<dbReference type="SUPFAM" id="SSF49299">
    <property type="entry name" value="PKD domain"/>
    <property type="match status" value="1"/>
</dbReference>
<evidence type="ECO:0000259" key="11">
    <source>
        <dbReference type="PROSITE" id="PS51829"/>
    </source>
</evidence>
<dbReference type="GO" id="GO:0006508">
    <property type="term" value="P:proteolysis"/>
    <property type="evidence" value="ECO:0007669"/>
    <property type="project" value="UniProtKB-KW"/>
</dbReference>
<dbReference type="PANTHER" id="PTHR11705:SF143">
    <property type="entry name" value="SLL0236 PROTEIN"/>
    <property type="match status" value="1"/>
</dbReference>
<evidence type="ECO:0000256" key="5">
    <source>
        <dbReference type="ARBA" id="ARBA00022833"/>
    </source>
</evidence>
<dbReference type="EC" id="3.4.24.26" evidence="13"/>
<evidence type="ECO:0000256" key="2">
    <source>
        <dbReference type="ARBA" id="ARBA00005988"/>
    </source>
</evidence>
<dbReference type="GO" id="GO:0004252">
    <property type="term" value="F:serine-type endopeptidase activity"/>
    <property type="evidence" value="ECO:0007669"/>
    <property type="project" value="InterPro"/>
</dbReference>
<dbReference type="GO" id="GO:0005615">
    <property type="term" value="C:extracellular space"/>
    <property type="evidence" value="ECO:0007669"/>
    <property type="project" value="TreeGrafter"/>
</dbReference>
<evidence type="ECO:0000256" key="8">
    <source>
        <dbReference type="SAM" id="MobiDB-lite"/>
    </source>
</evidence>
<dbReference type="GO" id="GO:0004181">
    <property type="term" value="F:metallocarboxypeptidase activity"/>
    <property type="evidence" value="ECO:0007669"/>
    <property type="project" value="InterPro"/>
</dbReference>
<feature type="chain" id="PRO_5007131926" evidence="9">
    <location>
        <begin position="21"/>
        <end position="762"/>
    </location>
</feature>
<dbReference type="EC" id="3.4.24.25" evidence="13"/>
<dbReference type="Gene3D" id="2.60.40.10">
    <property type="entry name" value="Immunoglobulins"/>
    <property type="match status" value="1"/>
</dbReference>
<proteinExistence type="inferred from homology"/>
<dbReference type="InterPro" id="IPR035986">
    <property type="entry name" value="PKD_dom_sf"/>
</dbReference>
<organism evidence="13 14">
    <name type="scientific">Lysobacter capsici AZ78</name>
    <dbReference type="NCBI Taxonomy" id="1444315"/>
    <lineage>
        <taxon>Bacteria</taxon>
        <taxon>Pseudomonadati</taxon>
        <taxon>Pseudomonadota</taxon>
        <taxon>Gammaproteobacteria</taxon>
        <taxon>Lysobacterales</taxon>
        <taxon>Lysobacteraceae</taxon>
        <taxon>Lysobacter</taxon>
    </lineage>
</organism>
<dbReference type="PANTHER" id="PTHR11705">
    <property type="entry name" value="PROTEASE FAMILY M14 CARBOXYPEPTIDASE A,B"/>
    <property type="match status" value="1"/>
</dbReference>
<accession>A0A108UD33</accession>
<dbReference type="InterPro" id="IPR013783">
    <property type="entry name" value="Ig-like_fold"/>
</dbReference>
<feature type="domain" description="PKD" evidence="10">
    <location>
        <begin position="563"/>
        <end position="650"/>
    </location>
</feature>
<dbReference type="AlphaFoldDB" id="A0A108UD33"/>
<reference evidence="13 14" key="1">
    <citation type="journal article" date="2014" name="Genome Announc.">
        <title>Draft Genome Sequence of Lysobacter capsici AZ78, a Bacterium Antagonistic to Plant-Pathogenic Oomycetes.</title>
        <authorList>
            <person name="Puopolo G."/>
            <person name="Sonego P."/>
            <person name="Engelen K."/>
            <person name="Pertot I."/>
        </authorList>
    </citation>
    <scope>NUCLEOTIDE SEQUENCE [LARGE SCALE GENOMIC DNA]</scope>
    <source>
        <strain evidence="13 14">AZ78</strain>
    </source>
</reference>
<evidence type="ECO:0000256" key="9">
    <source>
        <dbReference type="SAM" id="SignalP"/>
    </source>
</evidence>
<keyword evidence="4 13" id="KW-0378">Hydrolase</keyword>
<keyword evidence="5" id="KW-0862">Zinc</keyword>
<dbReference type="InterPro" id="IPR000601">
    <property type="entry name" value="PKD_dom"/>
</dbReference>
<dbReference type="RefSeq" id="WP_060410614.1">
    <property type="nucleotide sequence ID" value="NZ_JAJA02000001.1"/>
</dbReference>
<dbReference type="CDD" id="cd00146">
    <property type="entry name" value="PKD"/>
    <property type="match status" value="1"/>
</dbReference>
<comment type="cofactor">
    <cofactor evidence="1">
        <name>Zn(2+)</name>
        <dbReference type="ChEBI" id="CHEBI:29105"/>
    </cofactor>
</comment>
<dbReference type="GO" id="GO:0008270">
    <property type="term" value="F:zinc ion binding"/>
    <property type="evidence" value="ECO:0007669"/>
    <property type="project" value="InterPro"/>
</dbReference>
<dbReference type="InterPro" id="IPR022409">
    <property type="entry name" value="PKD/Chitinase_dom"/>
</dbReference>
<evidence type="ECO:0000313" key="13">
    <source>
        <dbReference type="EMBL" id="KWS06959.1"/>
    </source>
</evidence>
<dbReference type="SMART" id="SM00631">
    <property type="entry name" value="Zn_pept"/>
    <property type="match status" value="1"/>
</dbReference>
<dbReference type="Gene3D" id="3.40.630.10">
    <property type="entry name" value="Zn peptidases"/>
    <property type="match status" value="1"/>
</dbReference>
<evidence type="ECO:0000313" key="14">
    <source>
        <dbReference type="Proteomes" id="UP000023435"/>
    </source>
</evidence>